<dbReference type="PRINTS" id="PR00982">
    <property type="entry name" value="TRNASYNTHLYS"/>
</dbReference>
<evidence type="ECO:0000313" key="7">
    <source>
        <dbReference type="EMBL" id="KAG0691440.1"/>
    </source>
</evidence>
<dbReference type="Gene3D" id="3.30.930.10">
    <property type="entry name" value="Bira Bifunctional Protein, Domain 2"/>
    <property type="match status" value="1"/>
</dbReference>
<dbReference type="GO" id="GO:0005739">
    <property type="term" value="C:mitochondrion"/>
    <property type="evidence" value="ECO:0007669"/>
    <property type="project" value="TreeGrafter"/>
</dbReference>
<proteinExistence type="predicted"/>
<dbReference type="InterPro" id="IPR006195">
    <property type="entry name" value="aa-tRNA-synth_II"/>
</dbReference>
<dbReference type="EMBL" id="PUHW01000001">
    <property type="protein sequence ID" value="KAG0691440.1"/>
    <property type="molecule type" value="Genomic_DNA"/>
</dbReference>
<dbReference type="Proteomes" id="UP000697127">
    <property type="component" value="Unassembled WGS sequence"/>
</dbReference>
<evidence type="ECO:0000256" key="3">
    <source>
        <dbReference type="ARBA" id="ARBA00022840"/>
    </source>
</evidence>
<dbReference type="Pfam" id="PF00152">
    <property type="entry name" value="tRNA-synt_2"/>
    <property type="match status" value="1"/>
</dbReference>
<keyword evidence="4" id="KW-0030">Aminoacyl-tRNA synthetase</keyword>
<name>A0A9P6WQG8_9ASCO</name>
<evidence type="ECO:0000256" key="1">
    <source>
        <dbReference type="ARBA" id="ARBA00022598"/>
    </source>
</evidence>
<dbReference type="PANTHER" id="PTHR42918">
    <property type="entry name" value="LYSYL-TRNA SYNTHETASE"/>
    <property type="match status" value="1"/>
</dbReference>
<dbReference type="GO" id="GO:0005524">
    <property type="term" value="F:ATP binding"/>
    <property type="evidence" value="ECO:0007669"/>
    <property type="project" value="UniProtKB-KW"/>
</dbReference>
<dbReference type="GO" id="GO:0004824">
    <property type="term" value="F:lysine-tRNA ligase activity"/>
    <property type="evidence" value="ECO:0007669"/>
    <property type="project" value="InterPro"/>
</dbReference>
<comment type="caution">
    <text evidence="7">The sequence shown here is derived from an EMBL/GenBank/DDBJ whole genome shotgun (WGS) entry which is preliminary data.</text>
</comment>
<organism evidence="7 8">
    <name type="scientific">Pichia californica</name>
    <dbReference type="NCBI Taxonomy" id="460514"/>
    <lineage>
        <taxon>Eukaryota</taxon>
        <taxon>Fungi</taxon>
        <taxon>Dikarya</taxon>
        <taxon>Ascomycota</taxon>
        <taxon>Saccharomycotina</taxon>
        <taxon>Pichiomycetes</taxon>
        <taxon>Pichiales</taxon>
        <taxon>Pichiaceae</taxon>
        <taxon>Pichia</taxon>
    </lineage>
</organism>
<dbReference type="InterPro" id="IPR045864">
    <property type="entry name" value="aa-tRNA-synth_II/BPL/LPL"/>
</dbReference>
<protein>
    <recommendedName>
        <fullName evidence="5">Lysyl-tRNA synthetase</fullName>
    </recommendedName>
</protein>
<feature type="domain" description="Aminoacyl-transfer RNA synthetases class-II family profile" evidence="6">
    <location>
        <begin position="227"/>
        <end position="544"/>
    </location>
</feature>
<accession>A0A9P6WQG8</accession>
<dbReference type="InterPro" id="IPR004364">
    <property type="entry name" value="Aa-tRNA-synt_II"/>
</dbReference>
<keyword evidence="8" id="KW-1185">Reference proteome</keyword>
<dbReference type="CDD" id="cd04322">
    <property type="entry name" value="LysRS_N"/>
    <property type="match status" value="1"/>
</dbReference>
<reference evidence="7" key="1">
    <citation type="submission" date="2020-11" db="EMBL/GenBank/DDBJ databases">
        <title>Kefir isolates.</title>
        <authorList>
            <person name="Marcisauskas S."/>
            <person name="Kim Y."/>
            <person name="Blasche S."/>
        </authorList>
    </citation>
    <scope>NUCLEOTIDE SEQUENCE</scope>
    <source>
        <strain evidence="7">Olga-1</strain>
    </source>
</reference>
<dbReference type="PANTHER" id="PTHR42918:SF5">
    <property type="entry name" value="LYSINE--TRNA LIGASE, MITOCHONDRIAL"/>
    <property type="match status" value="1"/>
</dbReference>
<keyword evidence="3" id="KW-0067">ATP-binding</keyword>
<evidence type="ECO:0000256" key="2">
    <source>
        <dbReference type="ARBA" id="ARBA00022741"/>
    </source>
</evidence>
<dbReference type="GO" id="GO:0000049">
    <property type="term" value="F:tRNA binding"/>
    <property type="evidence" value="ECO:0007669"/>
    <property type="project" value="TreeGrafter"/>
</dbReference>
<keyword evidence="1" id="KW-0436">Ligase</keyword>
<dbReference type="Gene3D" id="2.40.50.140">
    <property type="entry name" value="Nucleic acid-binding proteins"/>
    <property type="match status" value="1"/>
</dbReference>
<dbReference type="SUPFAM" id="SSF50249">
    <property type="entry name" value="Nucleic acid-binding proteins"/>
    <property type="match status" value="1"/>
</dbReference>
<evidence type="ECO:0000256" key="5">
    <source>
        <dbReference type="ARBA" id="ARBA00030563"/>
    </source>
</evidence>
<evidence type="ECO:0000313" key="8">
    <source>
        <dbReference type="Proteomes" id="UP000697127"/>
    </source>
</evidence>
<gene>
    <name evidence="7" type="ORF">C6P40_000057</name>
</gene>
<keyword evidence="2" id="KW-0547">Nucleotide-binding</keyword>
<dbReference type="InterPro" id="IPR018149">
    <property type="entry name" value="Lys-tRNA-synth_II_C"/>
</dbReference>
<dbReference type="InterPro" id="IPR044136">
    <property type="entry name" value="Lys-tRNA-ligase_II_N"/>
</dbReference>
<dbReference type="GO" id="GO:0070154">
    <property type="term" value="P:mitochondrial lysyl-tRNA aminoacylation"/>
    <property type="evidence" value="ECO:0007669"/>
    <property type="project" value="TreeGrafter"/>
</dbReference>
<dbReference type="AlphaFoldDB" id="A0A9P6WQG8"/>
<dbReference type="OrthoDB" id="21243at2759"/>
<dbReference type="InterPro" id="IPR012340">
    <property type="entry name" value="NA-bd_OB-fold"/>
</dbReference>
<evidence type="ECO:0000256" key="4">
    <source>
        <dbReference type="ARBA" id="ARBA00023146"/>
    </source>
</evidence>
<dbReference type="PROSITE" id="PS50862">
    <property type="entry name" value="AA_TRNA_LIGASE_II"/>
    <property type="match status" value="1"/>
</dbReference>
<evidence type="ECO:0000259" key="6">
    <source>
        <dbReference type="PROSITE" id="PS50862"/>
    </source>
</evidence>
<dbReference type="SUPFAM" id="SSF55681">
    <property type="entry name" value="Class II aaRS and biotin synthetases"/>
    <property type="match status" value="1"/>
</dbReference>
<sequence>MLRLYNRNIFKLREKQILQKFQISRFYSETTTSSITEESDFAFRKSEISKLSFIEQDKEYYPLIGDCIKQLKEGINGIERIRIPEFRKKYFGIINNDNIENFNNESKYIICGKIKSIRKAGKGSIFIDIIQDFEKIQFLINHKIMNLNKEEFNKIHLKFKPGDQIIGIGKVGITKVGELSLKLIKPLILTSPSLHPIPPKFNDIGKINKNRVINYLVNEESKEIIILRSKIIKIIRNFFEDKGFLNIETPIICNGNSGANAKPFETKSQYLDSDNNSNDIKLNLRVAPELWLKKLIISGFDKIYEIGKSFRNEGIDSTHNPEFTTCEFYQTFIELEDLMNISEELIKLILKEILKDFKFSKFHLNCQELNDNINKFNNGKFKRIEFLNELEKQTGVKLNYDEINLIGLRNYYKKINKDFEIEFSENELINKLSEEYLEPLCDNNLPTFIFNIPEIISPLSKSNYNGISRRFEMFIDGREYINAYEEENNPFKQKFKFEKQLQNRIEFNDFESLIPDYKFVENMEWGMPPTGGWGMGIDRLVMKLCGVSRIENVLAFGKLNDVIKQ</sequence>